<evidence type="ECO:0000256" key="1">
    <source>
        <dbReference type="SAM" id="MobiDB-lite"/>
    </source>
</evidence>
<accession>A0A150WRB7</accession>
<dbReference type="Gene3D" id="3.30.300.20">
    <property type="match status" value="1"/>
</dbReference>
<dbReference type="OrthoDB" id="290036at2"/>
<keyword evidence="3" id="KW-1185">Reference proteome</keyword>
<dbReference type="AlphaFoldDB" id="A0A150WRB7"/>
<dbReference type="EMBL" id="LUKE01000001">
    <property type="protein sequence ID" value="KYG66970.1"/>
    <property type="molecule type" value="Genomic_DNA"/>
</dbReference>
<dbReference type="Pfam" id="PF02566">
    <property type="entry name" value="OsmC"/>
    <property type="match status" value="1"/>
</dbReference>
<evidence type="ECO:0000313" key="3">
    <source>
        <dbReference type="Proteomes" id="UP000075320"/>
    </source>
</evidence>
<comment type="caution">
    <text evidence="2">The sequence shown here is derived from an EMBL/GenBank/DDBJ whole genome shotgun (WGS) entry which is preliminary data.</text>
</comment>
<organism evidence="2 3">
    <name type="scientific">Bdellovibrio bacteriovorus</name>
    <dbReference type="NCBI Taxonomy" id="959"/>
    <lineage>
        <taxon>Bacteria</taxon>
        <taxon>Pseudomonadati</taxon>
        <taxon>Bdellovibrionota</taxon>
        <taxon>Bdellovibrionia</taxon>
        <taxon>Bdellovibrionales</taxon>
        <taxon>Pseudobdellovibrionaceae</taxon>
        <taxon>Bdellovibrio</taxon>
    </lineage>
</organism>
<evidence type="ECO:0000313" key="2">
    <source>
        <dbReference type="EMBL" id="KYG66970.1"/>
    </source>
</evidence>
<proteinExistence type="predicted"/>
<dbReference type="Proteomes" id="UP000075320">
    <property type="component" value="Unassembled WGS sequence"/>
</dbReference>
<dbReference type="PANTHER" id="PTHR39624:SF2">
    <property type="entry name" value="OSMC-LIKE PROTEIN"/>
    <property type="match status" value="1"/>
</dbReference>
<sequence>MVKMSALYQGEKRCEATHGPSNSRISTDAPKDNNGRGEAFSPTDLLGVATGTCMLTTMAIHAEKDGINLKGSRVTVDKEMALNPRRVAKLTVGLHLPQSVPHEHRKRLEDLALNCPVKVSLHPDLALPVAFHYDI</sequence>
<dbReference type="InterPro" id="IPR036102">
    <property type="entry name" value="OsmC/Ohrsf"/>
</dbReference>
<dbReference type="RefSeq" id="WP_061834547.1">
    <property type="nucleotide sequence ID" value="NZ_LUKE01000001.1"/>
</dbReference>
<dbReference type="InterPro" id="IPR015946">
    <property type="entry name" value="KH_dom-like_a/b"/>
</dbReference>
<dbReference type="SUPFAM" id="SSF82784">
    <property type="entry name" value="OsmC-like"/>
    <property type="match status" value="1"/>
</dbReference>
<name>A0A150WRB7_BDEBC</name>
<gene>
    <name evidence="2" type="ORF">AZI86_08080</name>
</gene>
<dbReference type="PANTHER" id="PTHR39624">
    <property type="entry name" value="PROTEIN INVOLVED IN RIMO-MEDIATED BETA-METHYLTHIOLATION OF RIBOSOMAL PROTEIN S12 YCAO"/>
    <property type="match status" value="1"/>
</dbReference>
<reference evidence="2 3" key="1">
    <citation type="submission" date="2016-03" db="EMBL/GenBank/DDBJ databases">
        <authorList>
            <person name="Ploux O."/>
        </authorList>
    </citation>
    <scope>NUCLEOTIDE SEQUENCE [LARGE SCALE GENOMIC DNA]</scope>
    <source>
        <strain evidence="2 3">R0</strain>
    </source>
</reference>
<feature type="region of interest" description="Disordered" evidence="1">
    <location>
        <begin position="1"/>
        <end position="41"/>
    </location>
</feature>
<dbReference type="InterPro" id="IPR003718">
    <property type="entry name" value="OsmC/Ohr_fam"/>
</dbReference>
<protein>
    <submittedName>
        <fullName evidence="2">Osmotically inducible protein OsmC</fullName>
    </submittedName>
</protein>